<sequence length="156" mass="16993">MGHPALTEPPPTNYSLRRPIQIDVARRPDFFLPPLARSLACAAAFFPCRAWVPGRRSTVAALEVLPSPPSLLVVPRPAAPTPRRRRPRRPGPRRRVPRRPRPARAAAYLGVLARSVEPPVESSAPSRPPGCPHAAPAPTTPPLLPRRPGTSYSFLP</sequence>
<proteinExistence type="predicted"/>
<name>A0A8T0TRS1_PANVG</name>
<protein>
    <submittedName>
        <fullName evidence="2">Uncharacterized protein</fullName>
    </submittedName>
</protein>
<comment type="caution">
    <text evidence="2">The sequence shown here is derived from an EMBL/GenBank/DDBJ whole genome shotgun (WGS) entry which is preliminary data.</text>
</comment>
<dbReference type="AlphaFoldDB" id="A0A8T0TRS1"/>
<accession>A0A8T0TRS1</accession>
<dbReference type="EMBL" id="CM029043">
    <property type="protein sequence ID" value="KAG2611746.1"/>
    <property type="molecule type" value="Genomic_DNA"/>
</dbReference>
<gene>
    <name evidence="2" type="ORF">PVAP13_4KG139405</name>
</gene>
<keyword evidence="3" id="KW-1185">Reference proteome</keyword>
<reference evidence="2 3" key="1">
    <citation type="submission" date="2020-05" db="EMBL/GenBank/DDBJ databases">
        <title>WGS assembly of Panicum virgatum.</title>
        <authorList>
            <person name="Lovell J.T."/>
            <person name="Jenkins J."/>
            <person name="Shu S."/>
            <person name="Juenger T.E."/>
            <person name="Schmutz J."/>
        </authorList>
    </citation>
    <scope>NUCLEOTIDE SEQUENCE</scope>
    <source>
        <strain evidence="2">AP13</strain>
        <strain evidence="3">cv. AP13</strain>
    </source>
</reference>
<feature type="region of interest" description="Disordered" evidence="1">
    <location>
        <begin position="73"/>
        <end position="104"/>
    </location>
</feature>
<evidence type="ECO:0000313" key="2">
    <source>
        <dbReference type="EMBL" id="KAG2611745.1"/>
    </source>
</evidence>
<dbReference type="EMBL" id="CM029043">
    <property type="protein sequence ID" value="KAG2611745.1"/>
    <property type="molecule type" value="Genomic_DNA"/>
</dbReference>
<evidence type="ECO:0000313" key="3">
    <source>
        <dbReference type="Proteomes" id="UP000823388"/>
    </source>
</evidence>
<feature type="compositionally biased region" description="Low complexity" evidence="1">
    <location>
        <begin position="116"/>
        <end position="125"/>
    </location>
</feature>
<dbReference type="EMBL" id="CM029043">
    <property type="protein sequence ID" value="KAG2611744.1"/>
    <property type="molecule type" value="Genomic_DNA"/>
</dbReference>
<feature type="region of interest" description="Disordered" evidence="1">
    <location>
        <begin position="116"/>
        <end position="156"/>
    </location>
</feature>
<organism evidence="2 3">
    <name type="scientific">Panicum virgatum</name>
    <name type="common">Blackwell switchgrass</name>
    <dbReference type="NCBI Taxonomy" id="38727"/>
    <lineage>
        <taxon>Eukaryota</taxon>
        <taxon>Viridiplantae</taxon>
        <taxon>Streptophyta</taxon>
        <taxon>Embryophyta</taxon>
        <taxon>Tracheophyta</taxon>
        <taxon>Spermatophyta</taxon>
        <taxon>Magnoliopsida</taxon>
        <taxon>Liliopsida</taxon>
        <taxon>Poales</taxon>
        <taxon>Poaceae</taxon>
        <taxon>PACMAD clade</taxon>
        <taxon>Panicoideae</taxon>
        <taxon>Panicodae</taxon>
        <taxon>Paniceae</taxon>
        <taxon>Panicinae</taxon>
        <taxon>Panicum</taxon>
        <taxon>Panicum sect. Hiantes</taxon>
    </lineage>
</organism>
<dbReference type="EMBL" id="CM029043">
    <property type="protein sequence ID" value="KAG2611747.1"/>
    <property type="molecule type" value="Genomic_DNA"/>
</dbReference>
<feature type="compositionally biased region" description="Basic residues" evidence="1">
    <location>
        <begin position="82"/>
        <end position="102"/>
    </location>
</feature>
<dbReference type="Proteomes" id="UP000823388">
    <property type="component" value="Chromosome 4K"/>
</dbReference>
<evidence type="ECO:0000256" key="1">
    <source>
        <dbReference type="SAM" id="MobiDB-lite"/>
    </source>
</evidence>